<organism evidence="1 2">
    <name type="scientific">Taklimakanibacter albus</name>
    <dbReference type="NCBI Taxonomy" id="2800327"/>
    <lineage>
        <taxon>Bacteria</taxon>
        <taxon>Pseudomonadati</taxon>
        <taxon>Pseudomonadota</taxon>
        <taxon>Alphaproteobacteria</taxon>
        <taxon>Hyphomicrobiales</taxon>
        <taxon>Aestuariivirgaceae</taxon>
        <taxon>Taklimakanibacter</taxon>
    </lineage>
</organism>
<dbReference type="EMBL" id="JAENHL010000007">
    <property type="protein sequence ID" value="MBK1867099.1"/>
    <property type="molecule type" value="Genomic_DNA"/>
</dbReference>
<evidence type="ECO:0000313" key="2">
    <source>
        <dbReference type="Proteomes" id="UP000616151"/>
    </source>
</evidence>
<dbReference type="Proteomes" id="UP000616151">
    <property type="component" value="Unassembled WGS sequence"/>
</dbReference>
<reference evidence="1" key="1">
    <citation type="submission" date="2021-01" db="EMBL/GenBank/DDBJ databases">
        <authorList>
            <person name="Sun Q."/>
        </authorList>
    </citation>
    <scope>NUCLEOTIDE SEQUENCE</scope>
    <source>
        <strain evidence="1">YIM B02566</strain>
    </source>
</reference>
<keyword evidence="2" id="KW-1185">Reference proteome</keyword>
<name>A0ACC5R380_9HYPH</name>
<proteinExistence type="predicted"/>
<protein>
    <submittedName>
        <fullName evidence="1">DNA gyrase inhibitor YacG</fullName>
    </submittedName>
</protein>
<gene>
    <name evidence="1" type="primary">yacG</name>
    <name evidence="1" type="ORF">JHL16_12155</name>
</gene>
<sequence length="70" mass="7923">MTGAKEPVRLRPRRPCPICGKPSQQKFHPFCSTRCANIDLNRWFGGHYTIPAEEGPDPGDETAEPKRDEE</sequence>
<comment type="caution">
    <text evidence="1">The sequence shown here is derived from an EMBL/GenBank/DDBJ whole genome shotgun (WGS) entry which is preliminary data.</text>
</comment>
<evidence type="ECO:0000313" key="1">
    <source>
        <dbReference type="EMBL" id="MBK1867099.1"/>
    </source>
</evidence>
<accession>A0ACC5R380</accession>